<dbReference type="Pfam" id="PF07703">
    <property type="entry name" value="A2M_BRD"/>
    <property type="match status" value="1"/>
</dbReference>
<dbReference type="RefSeq" id="XP_026547940.1">
    <property type="nucleotide sequence ID" value="XM_026692155.1"/>
</dbReference>
<keyword evidence="3" id="KW-1185">Reference proteome</keyword>
<dbReference type="PANTHER" id="PTHR11412:SF165">
    <property type="entry name" value="ALPHA-2-MACROGLOBULIN"/>
    <property type="match status" value="1"/>
</dbReference>
<reference evidence="4 5" key="1">
    <citation type="submission" date="2025-04" db="UniProtKB">
        <authorList>
            <consortium name="RefSeq"/>
        </authorList>
    </citation>
    <scope>IDENTIFICATION</scope>
</reference>
<dbReference type="Gene3D" id="2.60.40.1930">
    <property type="match status" value="1"/>
</dbReference>
<dbReference type="Pfam" id="PF17789">
    <property type="entry name" value="MG4"/>
    <property type="match status" value="1"/>
</dbReference>
<dbReference type="InterPro" id="IPR050473">
    <property type="entry name" value="A2M/Complement_sys"/>
</dbReference>
<feature type="non-terminal residue" evidence="4">
    <location>
        <position position="130"/>
    </location>
</feature>
<dbReference type="PANTHER" id="PTHR11412">
    <property type="entry name" value="MACROGLOBULIN / COMPLEMENT"/>
    <property type="match status" value="1"/>
</dbReference>
<dbReference type="RefSeq" id="XP_026547946.1">
    <property type="nucleotide sequence ID" value="XM_026692161.1"/>
</dbReference>
<evidence type="ECO:0000313" key="5">
    <source>
        <dbReference type="RefSeq" id="XP_026547946.1"/>
    </source>
</evidence>
<dbReference type="InterPro" id="IPR040839">
    <property type="entry name" value="MG4"/>
</dbReference>
<proteinExistence type="predicted"/>
<name>A0A6J1VY65_9SAUR</name>
<accession>A0A6J1VY65</accession>
<dbReference type="GeneID" id="113429653"/>
<dbReference type="InterPro" id="IPR011625">
    <property type="entry name" value="A2M_N_BRD"/>
</dbReference>
<dbReference type="Proteomes" id="UP000504612">
    <property type="component" value="Unplaced"/>
</dbReference>
<protein>
    <submittedName>
        <fullName evidence="4 5">Alpha-2-macroglobulin-like</fullName>
    </submittedName>
</protein>
<gene>
    <name evidence="4" type="primary">LOC113429653</name>
    <name evidence="5" type="synonym">LOC113429659</name>
</gene>
<evidence type="ECO:0000313" key="3">
    <source>
        <dbReference type="Proteomes" id="UP000504612"/>
    </source>
</evidence>
<organism evidence="3 4">
    <name type="scientific">Notechis scutatus</name>
    <name type="common">mainland tiger snake</name>
    <dbReference type="NCBI Taxonomy" id="8663"/>
    <lineage>
        <taxon>Eukaryota</taxon>
        <taxon>Metazoa</taxon>
        <taxon>Chordata</taxon>
        <taxon>Craniata</taxon>
        <taxon>Vertebrata</taxon>
        <taxon>Euteleostomi</taxon>
        <taxon>Lepidosauria</taxon>
        <taxon>Squamata</taxon>
        <taxon>Bifurcata</taxon>
        <taxon>Unidentata</taxon>
        <taxon>Episquamata</taxon>
        <taxon>Toxicofera</taxon>
        <taxon>Serpentes</taxon>
        <taxon>Colubroidea</taxon>
        <taxon>Elapidae</taxon>
        <taxon>Hydrophiinae</taxon>
        <taxon>Notechis</taxon>
    </lineage>
</organism>
<feature type="domain" description="Macroglobulin" evidence="2">
    <location>
        <begin position="4"/>
        <end position="53"/>
    </location>
</feature>
<evidence type="ECO:0000313" key="4">
    <source>
        <dbReference type="RefSeq" id="XP_026547940.1"/>
    </source>
</evidence>
<feature type="domain" description="Alpha-2-macroglobulin bait region" evidence="1">
    <location>
        <begin position="71"/>
        <end position="124"/>
    </location>
</feature>
<dbReference type="KEGG" id="nss:113429653"/>
<dbReference type="KEGG" id="nss:113429659"/>
<sequence>MATHQQLYQVTDAEGRAEFSIETSNIRSDVLSFTAMYQNKPWCNSDHWITPSHGNEFHTVYMFYSPSNSYVHVEPASKTLSCGHREPVRVRYILNQGDEKEDEIVFYYMVKAKGDIIRTGTHRQPVEQGT</sequence>
<evidence type="ECO:0000259" key="2">
    <source>
        <dbReference type="Pfam" id="PF17789"/>
    </source>
</evidence>
<dbReference type="AlphaFoldDB" id="A0A6J1VY65"/>
<evidence type="ECO:0000259" key="1">
    <source>
        <dbReference type="Pfam" id="PF07703"/>
    </source>
</evidence>